<reference evidence="6" key="1">
    <citation type="journal article" date="2006" name="Science">
        <title>Ancient noncoding elements conserved in the human genome.</title>
        <authorList>
            <person name="Venkatesh B."/>
            <person name="Kirkness E.F."/>
            <person name="Loh Y.H."/>
            <person name="Halpern A.L."/>
            <person name="Lee A.P."/>
            <person name="Johnson J."/>
            <person name="Dandona N."/>
            <person name="Viswanathan L.D."/>
            <person name="Tay A."/>
            <person name="Venter J.C."/>
            <person name="Strausberg R.L."/>
            <person name="Brenner S."/>
        </authorList>
    </citation>
    <scope>NUCLEOTIDE SEQUENCE [LARGE SCALE GENOMIC DNA]</scope>
</reference>
<evidence type="ECO:0000313" key="5">
    <source>
        <dbReference type="Ensembl" id="ENSCMIP00000026929.1"/>
    </source>
</evidence>
<dbReference type="InterPro" id="IPR039845">
    <property type="entry name" value="FAM192A"/>
</dbReference>
<dbReference type="PANTHER" id="PTHR13495:SF0">
    <property type="entry name" value="PSME3-INTERACTING PROTEIN"/>
    <property type="match status" value="1"/>
</dbReference>
<dbReference type="GeneTree" id="ENSGT00500000044916"/>
<evidence type="ECO:0000256" key="2">
    <source>
        <dbReference type="ARBA" id="ARBA00023242"/>
    </source>
</evidence>
<feature type="region of interest" description="Disordered" evidence="3">
    <location>
        <begin position="52"/>
        <end position="85"/>
    </location>
</feature>
<evidence type="ECO:0000313" key="6">
    <source>
        <dbReference type="Proteomes" id="UP000314986"/>
    </source>
</evidence>
<dbReference type="STRING" id="7868.ENSCMIP00000026929"/>
<feature type="compositionally biased region" description="Basic and acidic residues" evidence="3">
    <location>
        <begin position="159"/>
        <end position="177"/>
    </location>
</feature>
<proteinExistence type="predicted"/>
<feature type="region of interest" description="Disordered" evidence="3">
    <location>
        <begin position="195"/>
        <end position="231"/>
    </location>
</feature>
<dbReference type="Ensembl" id="ENSCMIT00000027360.1">
    <property type="protein sequence ID" value="ENSCMIP00000026929.1"/>
    <property type="gene ID" value="ENSCMIG00000011751.1"/>
</dbReference>
<feature type="domain" description="FAM192A/Fyv6 N-terminal" evidence="4">
    <location>
        <begin position="47"/>
        <end position="148"/>
    </location>
</feature>
<dbReference type="Pfam" id="PF10187">
    <property type="entry name" value="FAM192A_Fyv6_N"/>
    <property type="match status" value="1"/>
</dbReference>
<dbReference type="InParanoid" id="A0A4W3I9W5"/>
<feature type="region of interest" description="Disordered" evidence="3">
    <location>
        <begin position="154"/>
        <end position="177"/>
    </location>
</feature>
<evidence type="ECO:0000256" key="3">
    <source>
        <dbReference type="SAM" id="MobiDB-lite"/>
    </source>
</evidence>
<dbReference type="OMA" id="HKMNAER"/>
<keyword evidence="6" id="KW-1185">Reference proteome</keyword>
<reference evidence="5" key="5">
    <citation type="submission" date="2025-09" db="UniProtKB">
        <authorList>
            <consortium name="Ensembl"/>
        </authorList>
    </citation>
    <scope>IDENTIFICATION</scope>
</reference>
<dbReference type="InterPro" id="IPR019331">
    <property type="entry name" value="FAM192A/Fyv6_N"/>
</dbReference>
<reference evidence="5" key="4">
    <citation type="submission" date="2025-08" db="UniProtKB">
        <authorList>
            <consortium name="Ensembl"/>
        </authorList>
    </citation>
    <scope>IDENTIFICATION</scope>
</reference>
<keyword evidence="2" id="KW-0539">Nucleus</keyword>
<comment type="subcellular location">
    <subcellularLocation>
        <location evidence="1">Nucleus</location>
    </subcellularLocation>
</comment>
<organism evidence="5 6">
    <name type="scientific">Callorhinchus milii</name>
    <name type="common">Ghost shark</name>
    <dbReference type="NCBI Taxonomy" id="7868"/>
    <lineage>
        <taxon>Eukaryota</taxon>
        <taxon>Metazoa</taxon>
        <taxon>Chordata</taxon>
        <taxon>Craniata</taxon>
        <taxon>Vertebrata</taxon>
        <taxon>Chondrichthyes</taxon>
        <taxon>Holocephali</taxon>
        <taxon>Chimaeriformes</taxon>
        <taxon>Callorhinchidae</taxon>
        <taxon>Callorhinchus</taxon>
    </lineage>
</organism>
<accession>A0A4W3I9W5</accession>
<feature type="compositionally biased region" description="Basic and acidic residues" evidence="3">
    <location>
        <begin position="195"/>
        <end position="207"/>
    </location>
</feature>
<feature type="compositionally biased region" description="Basic and acidic residues" evidence="3">
    <location>
        <begin position="54"/>
        <end position="71"/>
    </location>
</feature>
<reference evidence="6" key="2">
    <citation type="journal article" date="2007" name="PLoS Biol.">
        <title>Survey sequencing and comparative analysis of the elephant shark (Callorhinchus milii) genome.</title>
        <authorList>
            <person name="Venkatesh B."/>
            <person name="Kirkness E.F."/>
            <person name="Loh Y.H."/>
            <person name="Halpern A.L."/>
            <person name="Lee A.P."/>
            <person name="Johnson J."/>
            <person name="Dandona N."/>
            <person name="Viswanathan L.D."/>
            <person name="Tay A."/>
            <person name="Venter J.C."/>
            <person name="Strausberg R.L."/>
            <person name="Brenner S."/>
        </authorList>
    </citation>
    <scope>NUCLEOTIDE SEQUENCE [LARGE SCALE GENOMIC DNA]</scope>
</reference>
<gene>
    <name evidence="5" type="primary">psme3ip1</name>
</gene>
<sequence>MQVGTFPPGSGEAREGVVCGTRGAVRRKTHQSMDGGNGDNLVIKRRFVTEAELDEKRKQRQEEWEKVRKPDDPEECPEEAYDPRSLYEKLQEQKEKKQFEYEEQFKFKNMVRGLDEEETSYLDEVSRQQMLVEKQRRDEDAKELNEYRIALKKLTASTDGKKETEKKAATKPAETKSKFSQAKLLAGAVKRKSTETSEIVKKQKLDNNEGGDCQEDVSCDQAPSDSTMGVAMQHPPASVCVGILPGLGAYSGSSDSDAESSSDSDNIITTGGRIVTSVFRAHTFTENP</sequence>
<dbReference type="PANTHER" id="PTHR13495">
    <property type="entry name" value="NEFA-INTERACTING NUCLEAR PROTEIN NIP30"/>
    <property type="match status" value="1"/>
</dbReference>
<protein>
    <submittedName>
        <fullName evidence="5">Proteasome activator subunit 3 interacting protein 1</fullName>
    </submittedName>
</protein>
<evidence type="ECO:0000256" key="1">
    <source>
        <dbReference type="ARBA" id="ARBA00004123"/>
    </source>
</evidence>
<feature type="region of interest" description="Disordered" evidence="3">
    <location>
        <begin position="1"/>
        <end position="40"/>
    </location>
</feature>
<dbReference type="AlphaFoldDB" id="A0A4W3I9W5"/>
<reference evidence="6" key="3">
    <citation type="journal article" date="2014" name="Nature">
        <title>Elephant shark genome provides unique insights into gnathostome evolution.</title>
        <authorList>
            <consortium name="International Elephant Shark Genome Sequencing Consortium"/>
            <person name="Venkatesh B."/>
            <person name="Lee A.P."/>
            <person name="Ravi V."/>
            <person name="Maurya A.K."/>
            <person name="Lian M.M."/>
            <person name="Swann J.B."/>
            <person name="Ohta Y."/>
            <person name="Flajnik M.F."/>
            <person name="Sutoh Y."/>
            <person name="Kasahara M."/>
            <person name="Hoon S."/>
            <person name="Gangu V."/>
            <person name="Roy S.W."/>
            <person name="Irimia M."/>
            <person name="Korzh V."/>
            <person name="Kondrychyn I."/>
            <person name="Lim Z.W."/>
            <person name="Tay B.H."/>
            <person name="Tohari S."/>
            <person name="Kong K.W."/>
            <person name="Ho S."/>
            <person name="Lorente-Galdos B."/>
            <person name="Quilez J."/>
            <person name="Marques-Bonet T."/>
            <person name="Raney B.J."/>
            <person name="Ingham P.W."/>
            <person name="Tay A."/>
            <person name="Hillier L.W."/>
            <person name="Minx P."/>
            <person name="Boehm T."/>
            <person name="Wilson R.K."/>
            <person name="Brenner S."/>
            <person name="Warren W.C."/>
        </authorList>
    </citation>
    <scope>NUCLEOTIDE SEQUENCE [LARGE SCALE GENOMIC DNA]</scope>
</reference>
<dbReference type="GO" id="GO:0005634">
    <property type="term" value="C:nucleus"/>
    <property type="evidence" value="ECO:0007669"/>
    <property type="project" value="UniProtKB-SubCell"/>
</dbReference>
<evidence type="ECO:0000259" key="4">
    <source>
        <dbReference type="Pfam" id="PF10187"/>
    </source>
</evidence>
<name>A0A4W3I9W5_CALMI</name>
<dbReference type="Proteomes" id="UP000314986">
    <property type="component" value="Unassembled WGS sequence"/>
</dbReference>